<sequence length="188" mass="20481">MGEVDKTEVYLRYLPRSATEEQIRELVKGCGTIKRVWIGKDRDTGECKGFAFVNFSKNREARECVLRCNEHPRNYLDGKHVVFEHAKAWEGNTKPEKSSERDGGGGGGRGGGSRASGGRGDAKSSENGNKVHDGKVRKKVHSKNRLGAKARQRAKKRAAKEAAGGGDVRPNEHSLAVAAPKSTSVRVL</sequence>
<dbReference type="EMBL" id="CAID01000007">
    <property type="protein sequence ID" value="CEF98866.1"/>
    <property type="molecule type" value="Genomic_DNA"/>
</dbReference>
<dbReference type="GO" id="GO:0003723">
    <property type="term" value="F:RNA binding"/>
    <property type="evidence" value="ECO:0007669"/>
    <property type="project" value="UniProtKB-UniRule"/>
</dbReference>
<organism evidence="4 5">
    <name type="scientific">Ostreococcus tauri</name>
    <name type="common">Marine green alga</name>
    <dbReference type="NCBI Taxonomy" id="70448"/>
    <lineage>
        <taxon>Eukaryota</taxon>
        <taxon>Viridiplantae</taxon>
        <taxon>Chlorophyta</taxon>
        <taxon>Mamiellophyceae</taxon>
        <taxon>Mamiellales</taxon>
        <taxon>Bathycoccaceae</taxon>
        <taxon>Ostreococcus</taxon>
    </lineage>
</organism>
<feature type="compositionally biased region" description="Basic and acidic residues" evidence="2">
    <location>
        <begin position="88"/>
        <end position="103"/>
    </location>
</feature>
<dbReference type="OrthoDB" id="439808at2759"/>
<dbReference type="InterPro" id="IPR050441">
    <property type="entry name" value="RBM"/>
</dbReference>
<evidence type="ECO:0000313" key="4">
    <source>
        <dbReference type="EMBL" id="CEF98866.1"/>
    </source>
</evidence>
<dbReference type="FunCoup" id="A0A090M3W5">
    <property type="interactions" value="1742"/>
</dbReference>
<feature type="region of interest" description="Disordered" evidence="2">
    <location>
        <begin position="88"/>
        <end position="188"/>
    </location>
</feature>
<keyword evidence="1" id="KW-0694">RNA-binding</keyword>
<dbReference type="Proteomes" id="UP000009170">
    <property type="component" value="Unassembled WGS sequence"/>
</dbReference>
<evidence type="ECO:0000256" key="1">
    <source>
        <dbReference type="PROSITE-ProRule" id="PRU00176"/>
    </source>
</evidence>
<feature type="compositionally biased region" description="Gly residues" evidence="2">
    <location>
        <begin position="104"/>
        <end position="119"/>
    </location>
</feature>
<feature type="compositionally biased region" description="Basic and acidic residues" evidence="2">
    <location>
        <begin position="120"/>
        <end position="134"/>
    </location>
</feature>
<keyword evidence="5" id="KW-1185">Reference proteome</keyword>
<feature type="domain" description="RRM" evidence="3">
    <location>
        <begin position="7"/>
        <end position="88"/>
    </location>
</feature>
<dbReference type="PANTHER" id="PTHR48034">
    <property type="entry name" value="TRANSFORMER-2 SEX-DETERMINING PROTEIN-RELATED"/>
    <property type="match status" value="1"/>
</dbReference>
<dbReference type="InParanoid" id="A0A090M3W5"/>
<dbReference type="InterPro" id="IPR000504">
    <property type="entry name" value="RRM_dom"/>
</dbReference>
<reference evidence="5" key="1">
    <citation type="journal article" date="2006" name="Proc. Natl. Acad. Sci. U.S.A.">
        <title>Genome analysis of the smallest free-living eukaryote Ostreococcus tauri unveils many unique features.</title>
        <authorList>
            <person name="Derelle E."/>
            <person name="Ferraz C."/>
            <person name="Rombauts S."/>
            <person name="Rouze P."/>
            <person name="Worden A.Z."/>
            <person name="Robbens S."/>
            <person name="Partensky F."/>
            <person name="Degroeve S."/>
            <person name="Echeynie S."/>
            <person name="Cooke R."/>
            <person name="Saeys Y."/>
            <person name="Wuyts J."/>
            <person name="Jabbari K."/>
            <person name="Bowler C."/>
            <person name="Panaud O."/>
            <person name="Piegu B."/>
            <person name="Ball S.G."/>
            <person name="Ral J.-P."/>
            <person name="Bouget F.-Y."/>
            <person name="Piganeau G."/>
            <person name="De Baets B."/>
            <person name="Picard A."/>
            <person name="Delseny M."/>
            <person name="Demaille J."/>
            <person name="Van de Peer Y."/>
            <person name="Moreau H."/>
        </authorList>
    </citation>
    <scope>NUCLEOTIDE SEQUENCE [LARGE SCALE GENOMIC DNA]</scope>
    <source>
        <strain evidence="5">OTTH 0595 / CCAP 157/2 / RCC745</strain>
    </source>
</reference>
<dbReference type="GeneID" id="9836925"/>
<proteinExistence type="predicted"/>
<dbReference type="SUPFAM" id="SSF54928">
    <property type="entry name" value="RNA-binding domain, RBD"/>
    <property type="match status" value="1"/>
</dbReference>
<dbReference type="STRING" id="70448.A0A090M3W5"/>
<dbReference type="RefSeq" id="XP_022839514.1">
    <property type="nucleotide sequence ID" value="XM_022983892.1"/>
</dbReference>
<dbReference type="InterPro" id="IPR012677">
    <property type="entry name" value="Nucleotide-bd_a/b_plait_sf"/>
</dbReference>
<evidence type="ECO:0000256" key="2">
    <source>
        <dbReference type="SAM" id="MobiDB-lite"/>
    </source>
</evidence>
<dbReference type="KEGG" id="ota:OT_ostta07g04310"/>
<dbReference type="AlphaFoldDB" id="A0A090M3W5"/>
<evidence type="ECO:0000259" key="3">
    <source>
        <dbReference type="PROSITE" id="PS50102"/>
    </source>
</evidence>
<comment type="caution">
    <text evidence="4">The sequence shown here is derived from an EMBL/GenBank/DDBJ whole genome shotgun (WGS) entry which is preliminary data.</text>
</comment>
<gene>
    <name evidence="4" type="ORF">OT_ostta07g04310</name>
</gene>
<evidence type="ECO:0000313" key="5">
    <source>
        <dbReference type="Proteomes" id="UP000009170"/>
    </source>
</evidence>
<dbReference type="SMART" id="SM00360">
    <property type="entry name" value="RRM"/>
    <property type="match status" value="1"/>
</dbReference>
<protein>
    <submittedName>
        <fullName evidence="4">Nucleotide-binding, alpha-beta plait</fullName>
    </submittedName>
</protein>
<reference evidence="4 5" key="2">
    <citation type="journal article" date="2014" name="BMC Genomics">
        <title>An improved genome of the model marine alga Ostreococcus tauri unfolds by assessing Illumina de novo assemblies.</title>
        <authorList>
            <person name="Blanc-Mathieu R."/>
            <person name="Verhelst B."/>
            <person name="Derelle E."/>
            <person name="Rombauts S."/>
            <person name="Bouget F.Y."/>
            <person name="Carre I."/>
            <person name="Chateau A."/>
            <person name="Eyre-Walker A."/>
            <person name="Grimsley N."/>
            <person name="Moreau H."/>
            <person name="Piegu B."/>
            <person name="Rivals E."/>
            <person name="Schackwitz W."/>
            <person name="Van de Peer Y."/>
            <person name="Piganeau G."/>
        </authorList>
    </citation>
    <scope>NUCLEOTIDE SEQUENCE [LARGE SCALE GENOMIC DNA]</scope>
    <source>
        <strain evidence="5">OTTH 0595 / CCAP 157/2 / RCC745</strain>
    </source>
</reference>
<dbReference type="Pfam" id="PF00076">
    <property type="entry name" value="RRM_1"/>
    <property type="match status" value="1"/>
</dbReference>
<name>A0A090M3W5_OSTTA</name>
<accession>A0A090M3W5</accession>
<dbReference type="Gene3D" id="3.30.70.330">
    <property type="match status" value="1"/>
</dbReference>
<dbReference type="PROSITE" id="PS50102">
    <property type="entry name" value="RRM"/>
    <property type="match status" value="1"/>
</dbReference>
<dbReference type="InterPro" id="IPR035979">
    <property type="entry name" value="RBD_domain_sf"/>
</dbReference>
<feature type="compositionally biased region" description="Basic residues" evidence="2">
    <location>
        <begin position="135"/>
        <end position="158"/>
    </location>
</feature>